<feature type="domain" description="Reverse transcriptase" evidence="1">
    <location>
        <begin position="240"/>
        <end position="385"/>
    </location>
</feature>
<sequence length="528" mass="59469">MAGNLSPRLVFAHERDTTSTLDTLNIEEFNGQDKRGKKEKGIRARFNSAGNCGLPPSSLTLSRETEIRLGRAEDTEGTSGVEEDTEELNRARADLNRALAVEEQFWRQKARVKWLGCGDRNTRFFHAVVKQRRVQGSIHRVKDSTETWVEKDEDIAKAAVEYFSDLFSGSVEPRNSDLMRLIPKLISDEENARLATIPNIEEVRQLGFSMDGDSAAGPDGFTGKFFSFAWEVIDMVWRLISNVWFSVIINGSAHGFFKSSRGIRQGDPLSPVLFIIGSKLLLRGLNDLASRRNFIGFRVPAGCPEVTHLAFADDVLVFTNGSEVALKRVMRVLDDYQQASGQLINPQKSGYLVHPSLSPSRRRVIERITHFSRQALPIRYLGFPLYTGKSKAVYFGEVCQTVVANVMSWKSRLLSTGGRLVLIKHVLSAIPVHLLSAAVCPDSIFRRIEQICARFLWGTSGEGPKLQWISWSQLCLPVDEGGVGFRKLRDVYSAFSCKLWWNLRAGSSLWAEFMRAKYCKGDIRARWR</sequence>
<evidence type="ECO:0000313" key="3">
    <source>
        <dbReference type="RefSeq" id="XP_071914052.1"/>
    </source>
</evidence>
<organism evidence="2 3">
    <name type="scientific">Coffea arabica</name>
    <name type="common">Arabian coffee</name>
    <dbReference type="NCBI Taxonomy" id="13443"/>
    <lineage>
        <taxon>Eukaryota</taxon>
        <taxon>Viridiplantae</taxon>
        <taxon>Streptophyta</taxon>
        <taxon>Embryophyta</taxon>
        <taxon>Tracheophyta</taxon>
        <taxon>Spermatophyta</taxon>
        <taxon>Magnoliopsida</taxon>
        <taxon>eudicotyledons</taxon>
        <taxon>Gunneridae</taxon>
        <taxon>Pentapetalae</taxon>
        <taxon>asterids</taxon>
        <taxon>lamiids</taxon>
        <taxon>Gentianales</taxon>
        <taxon>Rubiaceae</taxon>
        <taxon>Ixoroideae</taxon>
        <taxon>Gardenieae complex</taxon>
        <taxon>Bertiereae - Coffeeae clade</taxon>
        <taxon>Coffeeae</taxon>
        <taxon>Coffea</taxon>
    </lineage>
</organism>
<dbReference type="InterPro" id="IPR000477">
    <property type="entry name" value="RT_dom"/>
</dbReference>
<evidence type="ECO:0000259" key="1">
    <source>
        <dbReference type="Pfam" id="PF00078"/>
    </source>
</evidence>
<proteinExistence type="predicted"/>
<dbReference type="RefSeq" id="XP_071914052.1">
    <property type="nucleotide sequence ID" value="XM_072057951.1"/>
</dbReference>
<evidence type="ECO:0000313" key="2">
    <source>
        <dbReference type="Proteomes" id="UP001652660"/>
    </source>
</evidence>
<dbReference type="PANTHER" id="PTHR33116">
    <property type="entry name" value="REVERSE TRANSCRIPTASE ZINC-BINDING DOMAIN-CONTAINING PROTEIN-RELATED-RELATED"/>
    <property type="match status" value="1"/>
</dbReference>
<reference evidence="3" key="1">
    <citation type="submission" date="2025-08" db="UniProtKB">
        <authorList>
            <consortium name="RefSeq"/>
        </authorList>
    </citation>
    <scope>IDENTIFICATION</scope>
    <source>
        <tissue evidence="3">Leaves</tissue>
    </source>
</reference>
<accession>A0ABM4V3E9</accession>
<name>A0ABM4V3E9_COFAR</name>
<gene>
    <name evidence="3" type="primary">LOC140010644</name>
</gene>
<protein>
    <recommendedName>
        <fullName evidence="1">Reverse transcriptase domain-containing protein</fullName>
    </recommendedName>
</protein>
<keyword evidence="2" id="KW-1185">Reference proteome</keyword>
<dbReference type="Pfam" id="PF00078">
    <property type="entry name" value="RVT_1"/>
    <property type="match status" value="1"/>
</dbReference>
<dbReference type="GeneID" id="140010644"/>
<dbReference type="PANTHER" id="PTHR33116:SF84">
    <property type="entry name" value="RNA-DIRECTED DNA POLYMERASE"/>
    <property type="match status" value="1"/>
</dbReference>
<dbReference type="Proteomes" id="UP001652660">
    <property type="component" value="Chromosome 7c"/>
</dbReference>